<sequence>MKKLGFATALAGGAVAAVIGLAAPAQAAPTGPGNAQETISELQSQGYTVIVNRTGSTPLDKATVVAVRPGQTFSRTDSGNPGDSLQTTVTDKTVYVDVK</sequence>
<comment type="caution">
    <text evidence="2">The sequence shown here is derived from an EMBL/GenBank/DDBJ whole genome shotgun (WGS) entry which is preliminary data.</text>
</comment>
<organism evidence="2 3">
    <name type="scientific">Mycolicibacterium wolinskyi</name>
    <dbReference type="NCBI Taxonomy" id="59750"/>
    <lineage>
        <taxon>Bacteria</taxon>
        <taxon>Bacillati</taxon>
        <taxon>Actinomycetota</taxon>
        <taxon>Actinomycetes</taxon>
        <taxon>Mycobacteriales</taxon>
        <taxon>Mycobacteriaceae</taxon>
        <taxon>Mycolicibacterium</taxon>
    </lineage>
</organism>
<evidence type="ECO:0000256" key="1">
    <source>
        <dbReference type="SAM" id="SignalP"/>
    </source>
</evidence>
<reference evidence="2 3" key="1">
    <citation type="submission" date="2015-07" db="EMBL/GenBank/DDBJ databases">
        <title>A draft genome sequence of Mycobacterium wolinskyi.</title>
        <authorList>
            <person name="de Man T.J."/>
            <person name="Perry K.A."/>
            <person name="Coulliette A.D."/>
            <person name="Jensen B."/>
            <person name="Toney N.C."/>
            <person name="Limbago B.M."/>
            <person name="Noble-Wang J."/>
        </authorList>
    </citation>
    <scope>NUCLEOTIDE SEQUENCE [LARGE SCALE GENOMIC DNA]</scope>
    <source>
        <strain evidence="2 3">CDC_01</strain>
    </source>
</reference>
<accession>A0A132PJI9</accession>
<dbReference type="Proteomes" id="UP000070612">
    <property type="component" value="Unassembled WGS sequence"/>
</dbReference>
<dbReference type="EMBL" id="LGTW01000013">
    <property type="protein sequence ID" value="KWX22473.1"/>
    <property type="molecule type" value="Genomic_DNA"/>
</dbReference>
<keyword evidence="3" id="KW-1185">Reference proteome</keyword>
<dbReference type="RefSeq" id="WP_067851916.1">
    <property type="nucleotide sequence ID" value="NZ_JBJZOV010000014.1"/>
</dbReference>
<name>A0A132PJI9_9MYCO</name>
<evidence type="ECO:0000313" key="2">
    <source>
        <dbReference type="EMBL" id="KWX22473.1"/>
    </source>
</evidence>
<feature type="signal peptide" evidence="1">
    <location>
        <begin position="1"/>
        <end position="27"/>
    </location>
</feature>
<gene>
    <name evidence="2" type="ORF">AFM11_20185</name>
</gene>
<protein>
    <recommendedName>
        <fullName evidence="4">PASTA domain-containing protein</fullName>
    </recommendedName>
</protein>
<proteinExistence type="predicted"/>
<dbReference type="STRING" id="59750.AWC31_11530"/>
<keyword evidence="1" id="KW-0732">Signal</keyword>
<evidence type="ECO:0008006" key="4">
    <source>
        <dbReference type="Google" id="ProtNLM"/>
    </source>
</evidence>
<feature type="chain" id="PRO_5007453070" description="PASTA domain-containing protein" evidence="1">
    <location>
        <begin position="28"/>
        <end position="99"/>
    </location>
</feature>
<dbReference type="PATRIC" id="fig|59750.3.peg.1372"/>
<dbReference type="AlphaFoldDB" id="A0A132PJI9"/>
<evidence type="ECO:0000313" key="3">
    <source>
        <dbReference type="Proteomes" id="UP000070612"/>
    </source>
</evidence>